<dbReference type="EMBL" id="JBBPBN010000006">
    <property type="protein sequence ID" value="KAK9035904.1"/>
    <property type="molecule type" value="Genomic_DNA"/>
</dbReference>
<organism evidence="2 3">
    <name type="scientific">Hibiscus sabdariffa</name>
    <name type="common">roselle</name>
    <dbReference type="NCBI Taxonomy" id="183260"/>
    <lineage>
        <taxon>Eukaryota</taxon>
        <taxon>Viridiplantae</taxon>
        <taxon>Streptophyta</taxon>
        <taxon>Embryophyta</taxon>
        <taxon>Tracheophyta</taxon>
        <taxon>Spermatophyta</taxon>
        <taxon>Magnoliopsida</taxon>
        <taxon>eudicotyledons</taxon>
        <taxon>Gunneridae</taxon>
        <taxon>Pentapetalae</taxon>
        <taxon>rosids</taxon>
        <taxon>malvids</taxon>
        <taxon>Malvales</taxon>
        <taxon>Malvaceae</taxon>
        <taxon>Malvoideae</taxon>
        <taxon>Hibiscus</taxon>
    </lineage>
</organism>
<protein>
    <submittedName>
        <fullName evidence="2">Uncharacterized protein</fullName>
    </submittedName>
</protein>
<proteinExistence type="predicted"/>
<accession>A0ABR2TFE6</accession>
<name>A0ABR2TFE6_9ROSI</name>
<sequence>MWEPPPPLWLPPSPVDSSPPLSHRLESARPWISIQCIFLAGRTWFRSIWSSTPQRPSPLLDFVDGAFDASDQGKSRMVSMEIVRRDKDQGTIAGADT</sequence>
<evidence type="ECO:0000313" key="3">
    <source>
        <dbReference type="Proteomes" id="UP001396334"/>
    </source>
</evidence>
<keyword evidence="3" id="KW-1185">Reference proteome</keyword>
<dbReference type="Proteomes" id="UP001396334">
    <property type="component" value="Unassembled WGS sequence"/>
</dbReference>
<feature type="region of interest" description="Disordered" evidence="1">
    <location>
        <begin position="1"/>
        <end position="22"/>
    </location>
</feature>
<evidence type="ECO:0000256" key="1">
    <source>
        <dbReference type="SAM" id="MobiDB-lite"/>
    </source>
</evidence>
<feature type="compositionally biased region" description="Pro residues" evidence="1">
    <location>
        <begin position="1"/>
        <end position="14"/>
    </location>
</feature>
<comment type="caution">
    <text evidence="2">The sequence shown here is derived from an EMBL/GenBank/DDBJ whole genome shotgun (WGS) entry which is preliminary data.</text>
</comment>
<evidence type="ECO:0000313" key="2">
    <source>
        <dbReference type="EMBL" id="KAK9035904.1"/>
    </source>
</evidence>
<gene>
    <name evidence="2" type="ORF">V6N11_077928</name>
</gene>
<reference evidence="2 3" key="1">
    <citation type="journal article" date="2024" name="G3 (Bethesda)">
        <title>Genome assembly of Hibiscus sabdariffa L. provides insights into metabolisms of medicinal natural products.</title>
        <authorList>
            <person name="Kim T."/>
        </authorList>
    </citation>
    <scope>NUCLEOTIDE SEQUENCE [LARGE SCALE GENOMIC DNA]</scope>
    <source>
        <strain evidence="2">TK-2024</strain>
        <tissue evidence="2">Old leaves</tissue>
    </source>
</reference>